<evidence type="ECO:0000313" key="2">
    <source>
        <dbReference type="Proteomes" id="UP000735302"/>
    </source>
</evidence>
<dbReference type="EMBL" id="BLXT01001502">
    <property type="protein sequence ID" value="GFN86203.1"/>
    <property type="molecule type" value="Genomic_DNA"/>
</dbReference>
<keyword evidence="2" id="KW-1185">Reference proteome</keyword>
<organism evidence="1 2">
    <name type="scientific">Plakobranchus ocellatus</name>
    <dbReference type="NCBI Taxonomy" id="259542"/>
    <lineage>
        <taxon>Eukaryota</taxon>
        <taxon>Metazoa</taxon>
        <taxon>Spiralia</taxon>
        <taxon>Lophotrochozoa</taxon>
        <taxon>Mollusca</taxon>
        <taxon>Gastropoda</taxon>
        <taxon>Heterobranchia</taxon>
        <taxon>Euthyneura</taxon>
        <taxon>Panpulmonata</taxon>
        <taxon>Sacoglossa</taxon>
        <taxon>Placobranchoidea</taxon>
        <taxon>Plakobranchidae</taxon>
        <taxon>Plakobranchus</taxon>
    </lineage>
</organism>
<protein>
    <recommendedName>
        <fullName evidence="3">Secreted protein</fullName>
    </recommendedName>
</protein>
<sequence>MLIAFDVTIFIKSFLWIGILNGSFSNRCPSKRAFRRMRIRRDATQSHNSCQPVKGIDPTKLKVFVYIACPQQDDLKLSSLARAPVTSSNLRQKDPCRFQDH</sequence>
<dbReference type="AlphaFoldDB" id="A0AAV3YSZ3"/>
<reference evidence="1 2" key="1">
    <citation type="journal article" date="2021" name="Elife">
        <title>Chloroplast acquisition without the gene transfer in kleptoplastic sea slugs, Plakobranchus ocellatus.</title>
        <authorList>
            <person name="Maeda T."/>
            <person name="Takahashi S."/>
            <person name="Yoshida T."/>
            <person name="Shimamura S."/>
            <person name="Takaki Y."/>
            <person name="Nagai Y."/>
            <person name="Toyoda A."/>
            <person name="Suzuki Y."/>
            <person name="Arimoto A."/>
            <person name="Ishii H."/>
            <person name="Satoh N."/>
            <person name="Nishiyama T."/>
            <person name="Hasebe M."/>
            <person name="Maruyama T."/>
            <person name="Minagawa J."/>
            <person name="Obokata J."/>
            <person name="Shigenobu S."/>
        </authorList>
    </citation>
    <scope>NUCLEOTIDE SEQUENCE [LARGE SCALE GENOMIC DNA]</scope>
</reference>
<gene>
    <name evidence="1" type="ORF">PoB_001270900</name>
</gene>
<comment type="caution">
    <text evidence="1">The sequence shown here is derived from an EMBL/GenBank/DDBJ whole genome shotgun (WGS) entry which is preliminary data.</text>
</comment>
<dbReference type="Proteomes" id="UP000735302">
    <property type="component" value="Unassembled WGS sequence"/>
</dbReference>
<evidence type="ECO:0000313" key="1">
    <source>
        <dbReference type="EMBL" id="GFN86203.1"/>
    </source>
</evidence>
<evidence type="ECO:0008006" key="3">
    <source>
        <dbReference type="Google" id="ProtNLM"/>
    </source>
</evidence>
<name>A0AAV3YSZ3_9GAST</name>
<proteinExistence type="predicted"/>
<accession>A0AAV3YSZ3</accession>